<reference evidence="1" key="1">
    <citation type="submission" date="2021-03" db="EMBL/GenBank/DDBJ databases">
        <title>Evolutionary priming and transition to the ectomycorrhizal habit in an iconic lineage of mushroom-forming fungi: is preadaptation a requirement?</title>
        <authorList>
            <consortium name="DOE Joint Genome Institute"/>
            <person name="Looney B.P."/>
            <person name="Miyauchi S."/>
            <person name="Morin E."/>
            <person name="Drula E."/>
            <person name="Courty P.E."/>
            <person name="Chicoki N."/>
            <person name="Fauchery L."/>
            <person name="Kohler A."/>
            <person name="Kuo A."/>
            <person name="LaButti K."/>
            <person name="Pangilinan J."/>
            <person name="Lipzen A."/>
            <person name="Riley R."/>
            <person name="Andreopoulos W."/>
            <person name="He G."/>
            <person name="Johnson J."/>
            <person name="Barry K.W."/>
            <person name="Grigoriev I.V."/>
            <person name="Nagy L."/>
            <person name="Hibbett D."/>
            <person name="Henrissat B."/>
            <person name="Matheny P.B."/>
            <person name="Labbe J."/>
            <person name="Martin A.F."/>
        </authorList>
    </citation>
    <scope>NUCLEOTIDE SEQUENCE</scope>
    <source>
        <strain evidence="1">BPL698</strain>
    </source>
</reference>
<organism evidence="1 2">
    <name type="scientific">Russula earlei</name>
    <dbReference type="NCBI Taxonomy" id="71964"/>
    <lineage>
        <taxon>Eukaryota</taxon>
        <taxon>Fungi</taxon>
        <taxon>Dikarya</taxon>
        <taxon>Basidiomycota</taxon>
        <taxon>Agaricomycotina</taxon>
        <taxon>Agaricomycetes</taxon>
        <taxon>Russulales</taxon>
        <taxon>Russulaceae</taxon>
        <taxon>Russula</taxon>
    </lineage>
</organism>
<dbReference type="Proteomes" id="UP001207468">
    <property type="component" value="Unassembled WGS sequence"/>
</dbReference>
<evidence type="ECO:0000313" key="2">
    <source>
        <dbReference type="Proteomes" id="UP001207468"/>
    </source>
</evidence>
<sequence length="647" mass="72683">MTSSPPPPPYSESESPLPGPLYSPQQPLASASRSRDTSLTFRIGLHELQDPLVQTKHLRLHLLFLGALHDLRRKVESVDDGPWPPLIGELDGEQRWSWFVNLAVERFQRWIEYLPPPSKSNTFAKFVRNDVPPLDVWMVLHAYLLNPQSFAEDSIRLSLLKPLAKLTASLSDFFFDVLDTITDMILWKPCSNSRSNWVSKTGLPFDPFESVTILLHQELPCPKCRAAVSVPYITAAGTGYVQKTFSHACPSCAFEITREKLAVAKLTTDLTAHLLCEPQAGTTSMQLFLPYTLRTEIADDTLRATSIKQDMLNLKPISQFNTRKWRRNQDACVAMAESLNWKISEIRKSTFSLPKPKLGAKILGAYYNQRPFSVELVGAVLRQGFFIKKINELGWTSPSYFEKREDAIALHYATIRYHAFLDLLSSSQDARLVVPTLDIDLVWHSHQLSGPRYHKDCKTNVGRYIDHNDKIEQFHLSDAFDATCRAWEKRYGVPYTQCGCPLPGNTISQRLARLIPHAGSRNYPLSRLAPPADQPDILAASHPSDHNTVAVLGLPSNTTAKAQREGKAFRRREREASRVRKGEITQEEFERNGRHATPFLVSIPLTPGTATAPVTPLGQVINTDNAVESFAGCATVCPPSFHFCSMR</sequence>
<comment type="caution">
    <text evidence="1">The sequence shown here is derived from an EMBL/GenBank/DDBJ whole genome shotgun (WGS) entry which is preliminary data.</text>
</comment>
<keyword evidence="2" id="KW-1185">Reference proteome</keyword>
<protein>
    <submittedName>
        <fullName evidence="1">Uncharacterized protein</fullName>
    </submittedName>
</protein>
<proteinExistence type="predicted"/>
<accession>A0ACC0UPY3</accession>
<name>A0ACC0UPY3_9AGAM</name>
<dbReference type="EMBL" id="JAGFNK010000002">
    <property type="protein sequence ID" value="KAI9513159.1"/>
    <property type="molecule type" value="Genomic_DNA"/>
</dbReference>
<evidence type="ECO:0000313" key="1">
    <source>
        <dbReference type="EMBL" id="KAI9513159.1"/>
    </source>
</evidence>
<gene>
    <name evidence="1" type="ORF">F5148DRAFT_1156507</name>
</gene>